<keyword evidence="3" id="KW-1185">Reference proteome</keyword>
<dbReference type="RefSeq" id="WP_016184668.1">
    <property type="nucleotide sequence ID" value="NZ_ASWO01000001.1"/>
</dbReference>
<keyword evidence="1" id="KW-0812">Transmembrane</keyword>
<reference evidence="2 3" key="1">
    <citation type="submission" date="2013-03" db="EMBL/GenBank/DDBJ databases">
        <title>The Genome Sequence of Enterococcus sulfureus ATCC_49903 (PacBio/Illumina hybrid assembly).</title>
        <authorList>
            <consortium name="The Broad Institute Genomics Platform"/>
            <consortium name="The Broad Institute Genome Sequencing Center for Infectious Disease"/>
            <person name="Earl A."/>
            <person name="Russ C."/>
            <person name="Gilmore M."/>
            <person name="Surin D."/>
            <person name="Walker B."/>
            <person name="Young S."/>
            <person name="Zeng Q."/>
            <person name="Gargeya S."/>
            <person name="Fitzgerald M."/>
            <person name="Haas B."/>
            <person name="Abouelleil A."/>
            <person name="Allen A.W."/>
            <person name="Alvarado L."/>
            <person name="Arachchi H.M."/>
            <person name="Berlin A.M."/>
            <person name="Chapman S.B."/>
            <person name="Gainer-Dewar J."/>
            <person name="Goldberg J."/>
            <person name="Griggs A."/>
            <person name="Gujja S."/>
            <person name="Hansen M."/>
            <person name="Howarth C."/>
            <person name="Imamovic A."/>
            <person name="Ireland A."/>
            <person name="Larimer J."/>
            <person name="McCowan C."/>
            <person name="Murphy C."/>
            <person name="Pearson M."/>
            <person name="Poon T.W."/>
            <person name="Priest M."/>
            <person name="Roberts A."/>
            <person name="Saif S."/>
            <person name="Shea T."/>
            <person name="Sisk P."/>
            <person name="Sykes S."/>
            <person name="Wortman J."/>
            <person name="Nusbaum C."/>
            <person name="Birren B."/>
        </authorList>
    </citation>
    <scope>NUCLEOTIDE SEQUENCE [LARGE SCALE GENOMIC DNA]</scope>
    <source>
        <strain evidence="2 3">ATCC 49903</strain>
    </source>
</reference>
<sequence>MKYYHLVGTSLFLVIVQWGMQQFALDSRVSNYFFLSLQTILLGLYSFLVIGYFFLVHTNEEEEEALDVESTPVQPISTSRQAARFLEKKAS</sequence>
<dbReference type="AlphaFoldDB" id="S0LGE8"/>
<evidence type="ECO:0000313" key="2">
    <source>
        <dbReference type="EMBL" id="EOT87120.1"/>
    </source>
</evidence>
<name>S0LGE8_9ENTE</name>
<dbReference type="PATRIC" id="fig|1140003.3.peg.174"/>
<accession>S0LGE8</accession>
<comment type="caution">
    <text evidence="2">The sequence shown here is derived from an EMBL/GenBank/DDBJ whole genome shotgun (WGS) entry which is preliminary data.</text>
</comment>
<dbReference type="EMBL" id="ASWO01000001">
    <property type="protein sequence ID" value="EOT87120.1"/>
    <property type="molecule type" value="Genomic_DNA"/>
</dbReference>
<dbReference type="Proteomes" id="UP000015961">
    <property type="component" value="Unassembled WGS sequence"/>
</dbReference>
<proteinExistence type="predicted"/>
<gene>
    <name evidence="2" type="ORF">I573_00176</name>
</gene>
<feature type="transmembrane region" description="Helical" evidence="1">
    <location>
        <begin position="6"/>
        <end position="25"/>
    </location>
</feature>
<keyword evidence="1" id="KW-0472">Membrane</keyword>
<organism evidence="2 3">
    <name type="scientific">Enterococcus sulfureus ATCC 49903</name>
    <dbReference type="NCBI Taxonomy" id="1140003"/>
    <lineage>
        <taxon>Bacteria</taxon>
        <taxon>Bacillati</taxon>
        <taxon>Bacillota</taxon>
        <taxon>Bacilli</taxon>
        <taxon>Lactobacillales</taxon>
        <taxon>Enterococcaceae</taxon>
        <taxon>Enterococcus</taxon>
    </lineage>
</organism>
<protein>
    <submittedName>
        <fullName evidence="2">Uncharacterized protein</fullName>
    </submittedName>
</protein>
<evidence type="ECO:0000313" key="3">
    <source>
        <dbReference type="Proteomes" id="UP000015961"/>
    </source>
</evidence>
<evidence type="ECO:0000256" key="1">
    <source>
        <dbReference type="SAM" id="Phobius"/>
    </source>
</evidence>
<keyword evidence="1" id="KW-1133">Transmembrane helix</keyword>
<feature type="transmembrane region" description="Helical" evidence="1">
    <location>
        <begin position="32"/>
        <end position="55"/>
    </location>
</feature>